<name>A0A8S3RDV8_MYTED</name>
<dbReference type="Proteomes" id="UP000683360">
    <property type="component" value="Unassembled WGS sequence"/>
</dbReference>
<keyword evidence="3" id="KW-0732">Signal</keyword>
<dbReference type="AlphaFoldDB" id="A0A8S3RDV8"/>
<comment type="subcellular location">
    <subcellularLocation>
        <location evidence="1">Membrane</location>
        <topology evidence="1">Single-pass membrane protein</topology>
    </subcellularLocation>
</comment>
<dbReference type="PANTHER" id="PTHR24269">
    <property type="entry name" value="KREMEN PROTEIN"/>
    <property type="match status" value="1"/>
</dbReference>
<sequence>MENNRCLLYCKELDYMYSGTQKTRECWCGDDPYQYGPADVSDCNDQCIGDSEQICGGAWRLSVYATGYLPFKKGQIQYQLVSNSSILTAPPNQILTSKSKVECALYCEISGNCKVFVISTETGECSLYNRYTVMCEGVQHEQGFQVYMMK</sequence>
<accession>A0A8S3RDV8</accession>
<evidence type="ECO:0000256" key="3">
    <source>
        <dbReference type="ARBA" id="ARBA00022729"/>
    </source>
</evidence>
<keyword evidence="5" id="KW-0472">Membrane</keyword>
<reference evidence="8" key="1">
    <citation type="submission" date="2021-03" db="EMBL/GenBank/DDBJ databases">
        <authorList>
            <person name="Bekaert M."/>
        </authorList>
    </citation>
    <scope>NUCLEOTIDE SEQUENCE</scope>
</reference>
<dbReference type="GO" id="GO:0005886">
    <property type="term" value="C:plasma membrane"/>
    <property type="evidence" value="ECO:0007669"/>
    <property type="project" value="TreeGrafter"/>
</dbReference>
<evidence type="ECO:0000259" key="7">
    <source>
        <dbReference type="PROSITE" id="PS51212"/>
    </source>
</evidence>
<gene>
    <name evidence="8" type="ORF">MEDL_19371</name>
</gene>
<organism evidence="8 9">
    <name type="scientific">Mytilus edulis</name>
    <name type="common">Blue mussel</name>
    <dbReference type="NCBI Taxonomy" id="6550"/>
    <lineage>
        <taxon>Eukaryota</taxon>
        <taxon>Metazoa</taxon>
        <taxon>Spiralia</taxon>
        <taxon>Lophotrochozoa</taxon>
        <taxon>Mollusca</taxon>
        <taxon>Bivalvia</taxon>
        <taxon>Autobranchia</taxon>
        <taxon>Pteriomorphia</taxon>
        <taxon>Mytilida</taxon>
        <taxon>Mytiloidea</taxon>
        <taxon>Mytilidae</taxon>
        <taxon>Mytilinae</taxon>
        <taxon>Mytilus</taxon>
    </lineage>
</organism>
<proteinExistence type="predicted"/>
<keyword evidence="4" id="KW-1133">Transmembrane helix</keyword>
<evidence type="ECO:0000256" key="2">
    <source>
        <dbReference type="ARBA" id="ARBA00022692"/>
    </source>
</evidence>
<dbReference type="EMBL" id="CAJPWZ010000993">
    <property type="protein sequence ID" value="CAG2204953.1"/>
    <property type="molecule type" value="Genomic_DNA"/>
</dbReference>
<evidence type="ECO:0000256" key="5">
    <source>
        <dbReference type="ARBA" id="ARBA00023136"/>
    </source>
</evidence>
<feature type="domain" description="WSC" evidence="7">
    <location>
        <begin position="1"/>
        <end position="67"/>
    </location>
</feature>
<dbReference type="Pfam" id="PF00024">
    <property type="entry name" value="PAN_1"/>
    <property type="match status" value="1"/>
</dbReference>
<evidence type="ECO:0000256" key="6">
    <source>
        <dbReference type="ARBA" id="ARBA00023180"/>
    </source>
</evidence>
<dbReference type="InterPro" id="IPR002889">
    <property type="entry name" value="WSC_carb-bd"/>
</dbReference>
<keyword evidence="2" id="KW-0812">Transmembrane</keyword>
<dbReference type="OrthoDB" id="5985073at2759"/>
<comment type="caution">
    <text evidence="8">The sequence shown here is derived from an EMBL/GenBank/DDBJ whole genome shotgun (WGS) entry which is preliminary data.</text>
</comment>
<evidence type="ECO:0000256" key="1">
    <source>
        <dbReference type="ARBA" id="ARBA00004167"/>
    </source>
</evidence>
<evidence type="ECO:0000313" key="8">
    <source>
        <dbReference type="EMBL" id="CAG2204953.1"/>
    </source>
</evidence>
<dbReference type="Pfam" id="PF01822">
    <property type="entry name" value="WSC"/>
    <property type="match status" value="1"/>
</dbReference>
<dbReference type="PROSITE" id="PS51212">
    <property type="entry name" value="WSC"/>
    <property type="match status" value="1"/>
</dbReference>
<evidence type="ECO:0000313" key="9">
    <source>
        <dbReference type="Proteomes" id="UP000683360"/>
    </source>
</evidence>
<keyword evidence="9" id="KW-1185">Reference proteome</keyword>
<dbReference type="InterPro" id="IPR051836">
    <property type="entry name" value="Kremen_rcpt"/>
</dbReference>
<protein>
    <recommendedName>
        <fullName evidence="7">WSC domain-containing protein</fullName>
    </recommendedName>
</protein>
<keyword evidence="6" id="KW-0325">Glycoprotein</keyword>
<dbReference type="InterPro" id="IPR003609">
    <property type="entry name" value="Pan_app"/>
</dbReference>
<evidence type="ECO:0000256" key="4">
    <source>
        <dbReference type="ARBA" id="ARBA00022989"/>
    </source>
</evidence>
<dbReference type="PANTHER" id="PTHR24269:SF16">
    <property type="entry name" value="PROTEIN SLG1"/>
    <property type="match status" value="1"/>
</dbReference>